<feature type="compositionally biased region" description="Low complexity" evidence="1">
    <location>
        <begin position="647"/>
        <end position="664"/>
    </location>
</feature>
<feature type="compositionally biased region" description="Polar residues" evidence="1">
    <location>
        <begin position="633"/>
        <end position="646"/>
    </location>
</feature>
<feature type="compositionally biased region" description="Basic and acidic residues" evidence="1">
    <location>
        <begin position="404"/>
        <end position="417"/>
    </location>
</feature>
<name>A0A9P6JV83_9AGAR</name>
<feature type="compositionally biased region" description="Low complexity" evidence="1">
    <location>
        <begin position="56"/>
        <end position="69"/>
    </location>
</feature>
<feature type="region of interest" description="Disordered" evidence="1">
    <location>
        <begin position="259"/>
        <end position="355"/>
    </location>
</feature>
<feature type="compositionally biased region" description="Polar residues" evidence="1">
    <location>
        <begin position="197"/>
        <end position="212"/>
    </location>
</feature>
<feature type="compositionally biased region" description="Low complexity" evidence="1">
    <location>
        <begin position="371"/>
        <end position="391"/>
    </location>
</feature>
<feature type="region of interest" description="Disordered" evidence="1">
    <location>
        <begin position="14"/>
        <end position="115"/>
    </location>
</feature>
<feature type="region of interest" description="Disordered" evidence="1">
    <location>
        <begin position="371"/>
        <end position="482"/>
    </location>
</feature>
<proteinExistence type="predicted"/>
<protein>
    <submittedName>
        <fullName evidence="2">Uncharacterized protein</fullName>
    </submittedName>
</protein>
<comment type="caution">
    <text evidence="2">The sequence shown here is derived from an EMBL/GenBank/DDBJ whole genome shotgun (WGS) entry which is preliminary data.</text>
</comment>
<dbReference type="AlphaFoldDB" id="A0A9P6JV83"/>
<evidence type="ECO:0000313" key="3">
    <source>
        <dbReference type="Proteomes" id="UP000807306"/>
    </source>
</evidence>
<feature type="compositionally biased region" description="Pro residues" evidence="1">
    <location>
        <begin position="696"/>
        <end position="707"/>
    </location>
</feature>
<feature type="region of interest" description="Disordered" evidence="1">
    <location>
        <begin position="562"/>
        <end position="763"/>
    </location>
</feature>
<organism evidence="2 3">
    <name type="scientific">Crepidotus variabilis</name>
    <dbReference type="NCBI Taxonomy" id="179855"/>
    <lineage>
        <taxon>Eukaryota</taxon>
        <taxon>Fungi</taxon>
        <taxon>Dikarya</taxon>
        <taxon>Basidiomycota</taxon>
        <taxon>Agaricomycotina</taxon>
        <taxon>Agaricomycetes</taxon>
        <taxon>Agaricomycetidae</taxon>
        <taxon>Agaricales</taxon>
        <taxon>Agaricineae</taxon>
        <taxon>Crepidotaceae</taxon>
        <taxon>Crepidotus</taxon>
    </lineage>
</organism>
<feature type="compositionally biased region" description="Acidic residues" evidence="1">
    <location>
        <begin position="668"/>
        <end position="686"/>
    </location>
</feature>
<dbReference type="Proteomes" id="UP000807306">
    <property type="component" value="Unassembled WGS sequence"/>
</dbReference>
<feature type="compositionally biased region" description="Basic and acidic residues" evidence="1">
    <location>
        <begin position="30"/>
        <end position="40"/>
    </location>
</feature>
<accession>A0A9P6JV83</accession>
<keyword evidence="3" id="KW-1185">Reference proteome</keyword>
<sequence length="876" mass="94648">MARLKPLLLMQSYPTSRVTQTSSTPAHLGKATEKGKRKESSFVLGRAHLRRQDLDSSYSASSSKLASCSRPLPNSPPLTSGSQSVSFEGSTAVVTQRRKGKDSTGKTKKSKHQRATPIFSDAYSEHILLASQKIGRKRSTIVTGMQRIAERERESLAQEQALLESKLEQDNLGREHRSRATAGVMTSAYYRPVGESASPQRTGISRPMSSVNAPPPHTPQRNPYPIYHGVTNNPNPGGVNTPSPSTYVFVNTSATPPSNTALPYSGDALNTSGHLTAPLNTSPSIRPPQSTGPNNPPTPLDSLVDAARMMGENNGHAKVNGRRRPLDEPDSPSSKRRKVATEKNRLPNHQGPKIDRVKSALDVLADQAAAAVNEPGQSSRASSSLVTSAYSGPPSETKGRSRVNSKEPRPLDNDKPAKSPKSRTSSRTIKPSAKKRGISIETASASASTSTSIRTTTRSSGRKQPVVASSGSRVIARPSALPTSEADDLTYAGLRPIIDWGDRPVAQKDDQEEDSYHSDSPKLPHAVPQNPPRDISAQSYGPPVQNFALTYRAYSHEFDQAARRPITPLRTSEPPDQLYSPEEPDEEHDVEPQAHQPTGKSPATEIAVPTSEVLPSNTEPITRTIEHSPSHTPPSNLIVNSMPNPKTQLTSSSSHSKQSHSKLSTEVEHDEDAEGEEEEEEGDADADYVRDHPRTRSPPPPDPPPPGFDDGAGSGDEHDADPDADAEGDMDTDQSEEPSSRMTDSANGQSRTLRFTERNPTSALTEADCRPALLKFPKDMSCRPHRPLDFGAKLAEISDCSNLSENPLLACRLSKPPIPQCAASNDCGASAEGDQRCRSGSEILSTNLTSGKRLIYDDFSDKSAYIELLICFRPDI</sequence>
<dbReference type="EMBL" id="MU157825">
    <property type="protein sequence ID" value="KAF9535142.1"/>
    <property type="molecule type" value="Genomic_DNA"/>
</dbReference>
<feature type="region of interest" description="Disordered" evidence="1">
    <location>
        <begin position="498"/>
        <end position="542"/>
    </location>
</feature>
<feature type="compositionally biased region" description="Acidic residues" evidence="1">
    <location>
        <begin position="718"/>
        <end position="736"/>
    </location>
</feature>
<feature type="region of interest" description="Disordered" evidence="1">
    <location>
        <begin position="194"/>
        <end position="222"/>
    </location>
</feature>
<feature type="compositionally biased region" description="Low complexity" evidence="1">
    <location>
        <begin position="439"/>
        <end position="459"/>
    </location>
</feature>
<feature type="compositionally biased region" description="Basic and acidic residues" evidence="1">
    <location>
        <begin position="500"/>
        <end position="522"/>
    </location>
</feature>
<gene>
    <name evidence="2" type="ORF">CPB83DRAFT_232707</name>
</gene>
<reference evidence="2" key="1">
    <citation type="submission" date="2020-11" db="EMBL/GenBank/DDBJ databases">
        <authorList>
            <consortium name="DOE Joint Genome Institute"/>
            <person name="Ahrendt S."/>
            <person name="Riley R."/>
            <person name="Andreopoulos W."/>
            <person name="Labutti K."/>
            <person name="Pangilinan J."/>
            <person name="Ruiz-Duenas F.J."/>
            <person name="Barrasa J.M."/>
            <person name="Sanchez-Garcia M."/>
            <person name="Camarero S."/>
            <person name="Miyauchi S."/>
            <person name="Serrano A."/>
            <person name="Linde D."/>
            <person name="Babiker R."/>
            <person name="Drula E."/>
            <person name="Ayuso-Fernandez I."/>
            <person name="Pacheco R."/>
            <person name="Padilla G."/>
            <person name="Ferreira P."/>
            <person name="Barriuso J."/>
            <person name="Kellner H."/>
            <person name="Castanera R."/>
            <person name="Alfaro M."/>
            <person name="Ramirez L."/>
            <person name="Pisabarro A.G."/>
            <person name="Kuo A."/>
            <person name="Tritt A."/>
            <person name="Lipzen A."/>
            <person name="He G."/>
            <person name="Yan M."/>
            <person name="Ng V."/>
            <person name="Cullen D."/>
            <person name="Martin F."/>
            <person name="Rosso M.-N."/>
            <person name="Henrissat B."/>
            <person name="Hibbett D."/>
            <person name="Martinez A.T."/>
            <person name="Grigoriev I.V."/>
        </authorList>
    </citation>
    <scope>NUCLEOTIDE SEQUENCE</scope>
    <source>
        <strain evidence="2">CBS 506.95</strain>
    </source>
</reference>
<feature type="compositionally biased region" description="Polar residues" evidence="1">
    <location>
        <begin position="259"/>
        <end position="293"/>
    </location>
</feature>
<feature type="compositionally biased region" description="Basic residues" evidence="1">
    <location>
        <begin position="96"/>
        <end position="114"/>
    </location>
</feature>
<dbReference type="OrthoDB" id="2143914at2759"/>
<feature type="compositionally biased region" description="Polar residues" evidence="1">
    <location>
        <begin position="77"/>
        <end position="94"/>
    </location>
</feature>
<evidence type="ECO:0000313" key="2">
    <source>
        <dbReference type="EMBL" id="KAF9535142.1"/>
    </source>
</evidence>
<evidence type="ECO:0000256" key="1">
    <source>
        <dbReference type="SAM" id="MobiDB-lite"/>
    </source>
</evidence>
<feature type="compositionally biased region" description="Polar residues" evidence="1">
    <location>
        <begin position="14"/>
        <end position="25"/>
    </location>
</feature>
<feature type="compositionally biased region" description="Polar residues" evidence="1">
    <location>
        <begin position="740"/>
        <end position="763"/>
    </location>
</feature>